<feature type="transmembrane region" description="Helical" evidence="1">
    <location>
        <begin position="162"/>
        <end position="183"/>
    </location>
</feature>
<gene>
    <name evidence="2" type="ORF">DK846_00190</name>
</gene>
<evidence type="ECO:0000313" key="2">
    <source>
        <dbReference type="EMBL" id="PWR74707.1"/>
    </source>
</evidence>
<dbReference type="InterPro" id="IPR005134">
    <property type="entry name" value="UPF0114"/>
</dbReference>
<keyword evidence="1" id="KW-0472">Membrane</keyword>
<organism evidence="2 3">
    <name type="scientific">Methanospirillum lacunae</name>
    <dbReference type="NCBI Taxonomy" id="668570"/>
    <lineage>
        <taxon>Archaea</taxon>
        <taxon>Methanobacteriati</taxon>
        <taxon>Methanobacteriota</taxon>
        <taxon>Stenosarchaea group</taxon>
        <taxon>Methanomicrobia</taxon>
        <taxon>Methanomicrobiales</taxon>
        <taxon>Methanospirillaceae</taxon>
        <taxon>Methanospirillum</taxon>
    </lineage>
</organism>
<feature type="transmembrane region" description="Helical" evidence="1">
    <location>
        <begin position="30"/>
        <end position="49"/>
    </location>
</feature>
<dbReference type="OrthoDB" id="111817at2157"/>
<dbReference type="Proteomes" id="UP000245657">
    <property type="component" value="Unassembled WGS sequence"/>
</dbReference>
<dbReference type="PANTHER" id="PTHR31721">
    <property type="entry name" value="OS06G0710300 PROTEIN"/>
    <property type="match status" value="1"/>
</dbReference>
<evidence type="ECO:0008006" key="4">
    <source>
        <dbReference type="Google" id="ProtNLM"/>
    </source>
</evidence>
<keyword evidence="1" id="KW-0812">Transmembrane</keyword>
<feature type="transmembrane region" description="Helical" evidence="1">
    <location>
        <begin position="90"/>
        <end position="108"/>
    </location>
</feature>
<dbReference type="GeneID" id="97548866"/>
<sequence>MIKKINQHIEEDFEAKVLNPIEYWLWKFRYIALLAVFFCAFASIALFIMGTMEILTPVKEIIITTPGILTNHEQISNENILKDFIGALDLYLIAVFFLIFSFGLYELIISKIDIAHDSTDDVDHPLLQISSLDELKSKIIKVIIIILIVAFFKNVISMKMLAVSDAFMLALAILALCIGSYFLTKAH</sequence>
<dbReference type="PIRSF" id="PIRSF026509">
    <property type="entry name" value="UCP026509"/>
    <property type="match status" value="1"/>
</dbReference>
<evidence type="ECO:0000313" key="3">
    <source>
        <dbReference type="Proteomes" id="UP000245657"/>
    </source>
</evidence>
<reference evidence="2 3" key="1">
    <citation type="submission" date="2018-05" db="EMBL/GenBank/DDBJ databases">
        <title>Draft genome of Methanospirillum lacunae Ki8-1.</title>
        <authorList>
            <person name="Dueholm M.S."/>
            <person name="Nielsen P.H."/>
            <person name="Bakmann L.F."/>
            <person name="Otzen D.E."/>
        </authorList>
    </citation>
    <scope>NUCLEOTIDE SEQUENCE [LARGE SCALE GENOMIC DNA]</scope>
    <source>
        <strain evidence="2 3">Ki8-1</strain>
    </source>
</reference>
<keyword evidence="1" id="KW-1133">Transmembrane helix</keyword>
<accession>A0A2V2NEA7</accession>
<evidence type="ECO:0000256" key="1">
    <source>
        <dbReference type="SAM" id="Phobius"/>
    </source>
</evidence>
<keyword evidence="3" id="KW-1185">Reference proteome</keyword>
<dbReference type="EMBL" id="QGMY01000001">
    <property type="protein sequence ID" value="PWR74707.1"/>
    <property type="molecule type" value="Genomic_DNA"/>
</dbReference>
<name>A0A2V2NEA7_9EURY</name>
<dbReference type="PANTHER" id="PTHR31721:SF4">
    <property type="entry name" value="OS06G0710300 PROTEIN"/>
    <property type="match status" value="1"/>
</dbReference>
<proteinExistence type="predicted"/>
<feature type="transmembrane region" description="Helical" evidence="1">
    <location>
        <begin position="139"/>
        <end position="156"/>
    </location>
</feature>
<dbReference type="RefSeq" id="WP_109966907.1">
    <property type="nucleotide sequence ID" value="NZ_CP176093.1"/>
</dbReference>
<protein>
    <recommendedName>
        <fullName evidence="4">YqhA family protein</fullName>
    </recommendedName>
</protein>
<comment type="caution">
    <text evidence="2">The sequence shown here is derived from an EMBL/GenBank/DDBJ whole genome shotgun (WGS) entry which is preliminary data.</text>
</comment>
<dbReference type="AlphaFoldDB" id="A0A2V2NEA7"/>
<dbReference type="Pfam" id="PF03350">
    <property type="entry name" value="UPF0114"/>
    <property type="match status" value="1"/>
</dbReference>